<dbReference type="GO" id="GO:0016020">
    <property type="term" value="C:membrane"/>
    <property type="evidence" value="ECO:0007669"/>
    <property type="project" value="UniProtKB-SubCell"/>
</dbReference>
<keyword evidence="3 6" id="KW-1133">Transmembrane helix</keyword>
<keyword evidence="4 6" id="KW-0472">Membrane</keyword>
<evidence type="ECO:0000259" key="8">
    <source>
        <dbReference type="PROSITE" id="PS50261"/>
    </source>
</evidence>
<proteinExistence type="predicted"/>
<dbReference type="InterPro" id="IPR053066">
    <property type="entry name" value="ADGR_G7"/>
</dbReference>
<protein>
    <submittedName>
        <fullName evidence="9">Adhesion G-protein coupled receptor G4</fullName>
    </submittedName>
</protein>
<feature type="domain" description="GAIN-B" evidence="7">
    <location>
        <begin position="1"/>
        <end position="76"/>
    </location>
</feature>
<dbReference type="Proteomes" id="UP000887159">
    <property type="component" value="Unassembled WGS sequence"/>
</dbReference>
<feature type="transmembrane region" description="Helical" evidence="6">
    <location>
        <begin position="194"/>
        <end position="212"/>
    </location>
</feature>
<evidence type="ECO:0000256" key="4">
    <source>
        <dbReference type="ARBA" id="ARBA00023136"/>
    </source>
</evidence>
<keyword evidence="9" id="KW-0675">Receptor</keyword>
<dbReference type="PRINTS" id="PR00249">
    <property type="entry name" value="GPCRSECRETIN"/>
</dbReference>
<comment type="subcellular location">
    <subcellularLocation>
        <location evidence="1">Membrane</location>
        <topology evidence="1">Multi-pass membrane protein</topology>
    </subcellularLocation>
</comment>
<keyword evidence="10" id="KW-1185">Reference proteome</keyword>
<evidence type="ECO:0000256" key="5">
    <source>
        <dbReference type="ARBA" id="ARBA00023157"/>
    </source>
</evidence>
<dbReference type="SUPFAM" id="SSF81321">
    <property type="entry name" value="Family A G protein-coupled receptor-like"/>
    <property type="match status" value="1"/>
</dbReference>
<evidence type="ECO:0000256" key="6">
    <source>
        <dbReference type="SAM" id="Phobius"/>
    </source>
</evidence>
<dbReference type="Gene3D" id="2.60.220.50">
    <property type="match status" value="1"/>
</dbReference>
<dbReference type="AlphaFoldDB" id="A0A8X7BKV2"/>
<dbReference type="InterPro" id="IPR057244">
    <property type="entry name" value="GAIN_B"/>
</dbReference>
<feature type="transmembrane region" description="Helical" evidence="6">
    <location>
        <begin position="89"/>
        <end position="111"/>
    </location>
</feature>
<keyword evidence="5" id="KW-1015">Disulfide bond</keyword>
<gene>
    <name evidence="9" type="primary">ADGRG4</name>
    <name evidence="9" type="ORF">TNCV_155231</name>
</gene>
<organism evidence="9 10">
    <name type="scientific">Trichonephila clavipes</name>
    <name type="common">Golden silk orbweaver</name>
    <name type="synonym">Nephila clavipes</name>
    <dbReference type="NCBI Taxonomy" id="2585209"/>
    <lineage>
        <taxon>Eukaryota</taxon>
        <taxon>Metazoa</taxon>
        <taxon>Ecdysozoa</taxon>
        <taxon>Arthropoda</taxon>
        <taxon>Chelicerata</taxon>
        <taxon>Arachnida</taxon>
        <taxon>Araneae</taxon>
        <taxon>Araneomorphae</taxon>
        <taxon>Entelegynae</taxon>
        <taxon>Araneoidea</taxon>
        <taxon>Nephilidae</taxon>
        <taxon>Trichonephila</taxon>
    </lineage>
</organism>
<feature type="domain" description="G-protein coupled receptors family 2 profile 2" evidence="8">
    <location>
        <begin position="86"/>
        <end position="331"/>
    </location>
</feature>
<feature type="transmembrane region" description="Helical" evidence="6">
    <location>
        <begin position="148"/>
        <end position="173"/>
    </location>
</feature>
<dbReference type="Pfam" id="PF01825">
    <property type="entry name" value="GPS"/>
    <property type="match status" value="1"/>
</dbReference>
<dbReference type="InterPro" id="IPR000203">
    <property type="entry name" value="GPS"/>
</dbReference>
<dbReference type="PROSITE" id="PS50261">
    <property type="entry name" value="G_PROTEIN_RECEP_F2_4"/>
    <property type="match status" value="1"/>
</dbReference>
<evidence type="ECO:0000313" key="10">
    <source>
        <dbReference type="Proteomes" id="UP000887159"/>
    </source>
</evidence>
<dbReference type="PANTHER" id="PTHR47767">
    <property type="entry name" value="ADHESION G PROTEIN-COUPLED RECEPTOR G7"/>
    <property type="match status" value="1"/>
</dbReference>
<dbReference type="PANTHER" id="PTHR47767:SF1">
    <property type="entry name" value="ADHESION G PROTEIN-COUPLED RECEPTOR G7"/>
    <property type="match status" value="1"/>
</dbReference>
<evidence type="ECO:0000313" key="9">
    <source>
        <dbReference type="EMBL" id="GFY34950.1"/>
    </source>
</evidence>
<feature type="transmembrane region" description="Helical" evidence="6">
    <location>
        <begin position="276"/>
        <end position="301"/>
    </location>
</feature>
<feature type="transmembrane region" description="Helical" evidence="6">
    <location>
        <begin position="232"/>
        <end position="255"/>
    </location>
</feature>
<evidence type="ECO:0000256" key="2">
    <source>
        <dbReference type="ARBA" id="ARBA00022692"/>
    </source>
</evidence>
<evidence type="ECO:0000259" key="7">
    <source>
        <dbReference type="PROSITE" id="PS50221"/>
    </source>
</evidence>
<sequence>MSLMNGINEKQKRTEVSAMKRDFSLACVFWDRTLNNNKGDWSYKGCISNIIGSTLVQCFCDHLTSFAVILELKPGSEIHKVHADILSTITYIGCSLSIFGLGMIILTFILFRKWRKDSKHKMLFHLSLALICFLLLFIFGIMKKEPKYGCITIAVFLHYFMLASFAWMLVEAFMQYLSLVKVIGTYIPGLMQKAMLFGWGTPLLIVGITLGVNHHLYDSGGKYCWLADDVFYFAVAGPVLAMLVLNFVIFGLILYSNTCGRQTKYLRTNQNERQETVARAKAIFCVSVLLGLSWIFGFLAIDGAKLIFQYLFAITTTLQGFFIFVFFVDILIFSGTILLAKTFNMRSLVSHSVHLISRYSLPKPPCYWSFCPCAGRVYLNRDYFRISAANKEWQVYPLDPRPDAVVLYSGCIPGKHCAWFLPDDRYTASLVKLRGGWKHARTKLCFAVMDPMLLCPGKGLVLPSFNIDKVSMTARFLLISLPNNEMSKKSPFAVHKALAGICREPKSIKPLCSGDLLIEMNSAFQTKSFLLAKSFLDCPVSIVPHKSLNFCRGVISEPDLLCTSEAEILEEFSDHGVTQVRRIIIKKEAAIIFLPNTSF</sequence>
<dbReference type="Gene3D" id="1.20.1070.10">
    <property type="entry name" value="Rhodopsin 7-helix transmembrane proteins"/>
    <property type="match status" value="1"/>
</dbReference>
<dbReference type="InterPro" id="IPR046338">
    <property type="entry name" value="GAIN_dom_sf"/>
</dbReference>
<accession>A0A8X7BKV2</accession>
<name>A0A8X7BKV2_TRICX</name>
<dbReference type="Pfam" id="PF00002">
    <property type="entry name" value="7tm_2"/>
    <property type="match status" value="1"/>
</dbReference>
<feature type="transmembrane region" description="Helical" evidence="6">
    <location>
        <begin position="123"/>
        <end position="142"/>
    </location>
</feature>
<dbReference type="CDD" id="cd15040">
    <property type="entry name" value="7tmB2_Adhesion"/>
    <property type="match status" value="1"/>
</dbReference>
<keyword evidence="2 6" id="KW-0812">Transmembrane</keyword>
<reference evidence="9" key="1">
    <citation type="submission" date="2020-08" db="EMBL/GenBank/DDBJ databases">
        <title>Multicomponent nature underlies the extraordinary mechanical properties of spider dragline silk.</title>
        <authorList>
            <person name="Kono N."/>
            <person name="Nakamura H."/>
            <person name="Mori M."/>
            <person name="Yoshida Y."/>
            <person name="Ohtoshi R."/>
            <person name="Malay A.D."/>
            <person name="Moran D.A.P."/>
            <person name="Tomita M."/>
            <person name="Numata K."/>
            <person name="Arakawa K."/>
        </authorList>
    </citation>
    <scope>NUCLEOTIDE SEQUENCE</scope>
</reference>
<dbReference type="EMBL" id="BMAU01021429">
    <property type="protein sequence ID" value="GFY34950.1"/>
    <property type="molecule type" value="Genomic_DNA"/>
</dbReference>
<evidence type="ECO:0000256" key="3">
    <source>
        <dbReference type="ARBA" id="ARBA00022989"/>
    </source>
</evidence>
<dbReference type="GO" id="GO:0004930">
    <property type="term" value="F:G protein-coupled receptor activity"/>
    <property type="evidence" value="ECO:0007669"/>
    <property type="project" value="InterPro"/>
</dbReference>
<dbReference type="PROSITE" id="PS50221">
    <property type="entry name" value="GAIN_B"/>
    <property type="match status" value="1"/>
</dbReference>
<comment type="caution">
    <text evidence="9">The sequence shown here is derived from an EMBL/GenBank/DDBJ whole genome shotgun (WGS) entry which is preliminary data.</text>
</comment>
<dbReference type="InterPro" id="IPR000832">
    <property type="entry name" value="GPCR_2_secretin-like"/>
</dbReference>
<feature type="transmembrane region" description="Helical" evidence="6">
    <location>
        <begin position="307"/>
        <end position="340"/>
    </location>
</feature>
<dbReference type="SMART" id="SM00303">
    <property type="entry name" value="GPS"/>
    <property type="match status" value="1"/>
</dbReference>
<dbReference type="GO" id="GO:0007166">
    <property type="term" value="P:cell surface receptor signaling pathway"/>
    <property type="evidence" value="ECO:0007669"/>
    <property type="project" value="InterPro"/>
</dbReference>
<dbReference type="InterPro" id="IPR017981">
    <property type="entry name" value="GPCR_2-like_7TM"/>
</dbReference>
<evidence type="ECO:0000256" key="1">
    <source>
        <dbReference type="ARBA" id="ARBA00004141"/>
    </source>
</evidence>